<evidence type="ECO:0000256" key="8">
    <source>
        <dbReference type="PROSITE-ProRule" id="PRU01360"/>
    </source>
</evidence>
<feature type="domain" description="TonB-dependent receptor-like beta-barrel" evidence="11">
    <location>
        <begin position="369"/>
        <end position="795"/>
    </location>
</feature>
<feature type="domain" description="TonB-dependent receptor plug" evidence="12">
    <location>
        <begin position="46"/>
        <end position="150"/>
    </location>
</feature>
<keyword evidence="4 8" id="KW-0812">Transmembrane</keyword>
<dbReference type="InterPro" id="IPR012910">
    <property type="entry name" value="Plug_dom"/>
</dbReference>
<protein>
    <submittedName>
        <fullName evidence="13">TonB-dependent receptor</fullName>
    </submittedName>
</protein>
<proteinExistence type="inferred from homology"/>
<name>A0ABV8VA94_9GAMM</name>
<dbReference type="PANTHER" id="PTHR40980">
    <property type="entry name" value="PLUG DOMAIN-CONTAINING PROTEIN"/>
    <property type="match status" value="1"/>
</dbReference>
<dbReference type="Gene3D" id="2.170.130.10">
    <property type="entry name" value="TonB-dependent receptor, plug domain"/>
    <property type="match status" value="1"/>
</dbReference>
<dbReference type="InterPro" id="IPR037066">
    <property type="entry name" value="Plug_dom_sf"/>
</dbReference>
<gene>
    <name evidence="13" type="ORF">ACFOX3_17800</name>
</gene>
<dbReference type="EMBL" id="JBHSCX010000021">
    <property type="protein sequence ID" value="MFC4364170.1"/>
    <property type="molecule type" value="Genomic_DNA"/>
</dbReference>
<evidence type="ECO:0000256" key="6">
    <source>
        <dbReference type="ARBA" id="ARBA00023136"/>
    </source>
</evidence>
<dbReference type="Pfam" id="PF00593">
    <property type="entry name" value="TonB_dep_Rec_b-barrel"/>
    <property type="match status" value="1"/>
</dbReference>
<keyword evidence="13" id="KW-0675">Receptor</keyword>
<keyword evidence="3 8" id="KW-1134">Transmembrane beta strand</keyword>
<accession>A0ABV8VA94</accession>
<dbReference type="PROSITE" id="PS52016">
    <property type="entry name" value="TONB_DEPENDENT_REC_3"/>
    <property type="match status" value="1"/>
</dbReference>
<comment type="caution">
    <text evidence="13">The sequence shown here is derived from an EMBL/GenBank/DDBJ whole genome shotgun (WGS) entry which is preliminary data.</text>
</comment>
<dbReference type="InterPro" id="IPR036942">
    <property type="entry name" value="Beta-barrel_TonB_sf"/>
</dbReference>
<keyword evidence="2 8" id="KW-0813">Transport</keyword>
<keyword evidence="5 9" id="KW-0798">TonB box</keyword>
<dbReference type="InterPro" id="IPR039426">
    <property type="entry name" value="TonB-dep_rcpt-like"/>
</dbReference>
<evidence type="ECO:0000259" key="12">
    <source>
        <dbReference type="Pfam" id="PF07715"/>
    </source>
</evidence>
<evidence type="ECO:0000313" key="14">
    <source>
        <dbReference type="Proteomes" id="UP001595840"/>
    </source>
</evidence>
<dbReference type="Proteomes" id="UP001595840">
    <property type="component" value="Unassembled WGS sequence"/>
</dbReference>
<keyword evidence="10" id="KW-0732">Signal</keyword>
<evidence type="ECO:0000313" key="13">
    <source>
        <dbReference type="EMBL" id="MFC4364170.1"/>
    </source>
</evidence>
<dbReference type="Pfam" id="PF07715">
    <property type="entry name" value="Plug"/>
    <property type="match status" value="1"/>
</dbReference>
<dbReference type="SUPFAM" id="SSF56935">
    <property type="entry name" value="Porins"/>
    <property type="match status" value="1"/>
</dbReference>
<dbReference type="PANTHER" id="PTHR40980:SF4">
    <property type="entry name" value="TONB-DEPENDENT RECEPTOR-LIKE BETA-BARREL DOMAIN-CONTAINING PROTEIN"/>
    <property type="match status" value="1"/>
</dbReference>
<evidence type="ECO:0000259" key="11">
    <source>
        <dbReference type="Pfam" id="PF00593"/>
    </source>
</evidence>
<evidence type="ECO:0000256" key="3">
    <source>
        <dbReference type="ARBA" id="ARBA00022452"/>
    </source>
</evidence>
<feature type="chain" id="PRO_5047421116" evidence="10">
    <location>
        <begin position="23"/>
        <end position="829"/>
    </location>
</feature>
<dbReference type="NCBIfam" id="TIGR01782">
    <property type="entry name" value="TonB-Xanth-Caul"/>
    <property type="match status" value="1"/>
</dbReference>
<evidence type="ECO:0000256" key="10">
    <source>
        <dbReference type="SAM" id="SignalP"/>
    </source>
</evidence>
<keyword evidence="7 8" id="KW-0998">Cell outer membrane</keyword>
<dbReference type="CDD" id="cd01347">
    <property type="entry name" value="ligand_gated_channel"/>
    <property type="match status" value="1"/>
</dbReference>
<evidence type="ECO:0000256" key="5">
    <source>
        <dbReference type="ARBA" id="ARBA00023077"/>
    </source>
</evidence>
<comment type="subcellular location">
    <subcellularLocation>
        <location evidence="1 8">Cell outer membrane</location>
        <topology evidence="1 8">Multi-pass membrane protein</topology>
    </subcellularLocation>
</comment>
<evidence type="ECO:0000256" key="4">
    <source>
        <dbReference type="ARBA" id="ARBA00022692"/>
    </source>
</evidence>
<feature type="signal peptide" evidence="10">
    <location>
        <begin position="1"/>
        <end position="22"/>
    </location>
</feature>
<evidence type="ECO:0000256" key="9">
    <source>
        <dbReference type="RuleBase" id="RU003357"/>
    </source>
</evidence>
<reference evidence="14" key="1">
    <citation type="journal article" date="2019" name="Int. J. Syst. Evol. Microbiol.">
        <title>The Global Catalogue of Microorganisms (GCM) 10K type strain sequencing project: providing services to taxonomists for standard genome sequencing and annotation.</title>
        <authorList>
            <consortium name="The Broad Institute Genomics Platform"/>
            <consortium name="The Broad Institute Genome Sequencing Center for Infectious Disease"/>
            <person name="Wu L."/>
            <person name="Ma J."/>
        </authorList>
    </citation>
    <scope>NUCLEOTIDE SEQUENCE [LARGE SCALE GENOMIC DNA]</scope>
    <source>
        <strain evidence="14">CECT 8570</strain>
    </source>
</reference>
<dbReference type="InterPro" id="IPR000531">
    <property type="entry name" value="Beta-barrel_TonB"/>
</dbReference>
<comment type="similarity">
    <text evidence="8 9">Belongs to the TonB-dependent receptor family.</text>
</comment>
<evidence type="ECO:0000256" key="7">
    <source>
        <dbReference type="ARBA" id="ARBA00023237"/>
    </source>
</evidence>
<keyword evidence="14" id="KW-1185">Reference proteome</keyword>
<dbReference type="Gene3D" id="2.40.170.20">
    <property type="entry name" value="TonB-dependent receptor, beta-barrel domain"/>
    <property type="match status" value="1"/>
</dbReference>
<organism evidence="13 14">
    <name type="scientific">Simiduia curdlanivorans</name>
    <dbReference type="NCBI Taxonomy" id="1492769"/>
    <lineage>
        <taxon>Bacteria</taxon>
        <taxon>Pseudomonadati</taxon>
        <taxon>Pseudomonadota</taxon>
        <taxon>Gammaproteobacteria</taxon>
        <taxon>Cellvibrionales</taxon>
        <taxon>Cellvibrionaceae</taxon>
        <taxon>Simiduia</taxon>
    </lineage>
</organism>
<dbReference type="RefSeq" id="WP_290262554.1">
    <property type="nucleotide sequence ID" value="NZ_JAUFQG010000004.1"/>
</dbReference>
<evidence type="ECO:0000256" key="1">
    <source>
        <dbReference type="ARBA" id="ARBA00004571"/>
    </source>
</evidence>
<sequence length="829" mass="90954">MKTRMKPLAIACCWALTSPAFAAPEIEQILVLGQTGSASKSLAAQRQANNLITVASSDAIGDFPDANASESLQRLVGLSIERDQGEGRFVRVRGLAPDYNAVTINGARVPAPEAGRRAVALDVVPSDLVQSLTVTKSLTPDMDADSLGGAIDIKSSSAFDRDGEFFKFSSEAGYNALQDEFSPSLSAAYSNLFADETFGVAVAGSFVERKFGSDNVETGGGWDFDDAARMVDLEQRDYVITRERQGLAANLDWRPSETQQWFLRGLYSEFSDDEQRNAVVVEWEDGVDVNGSTAEAAVARELKQRKETQTIQSLSLGLDQQMGQWELGVMLGWGQSEEDTPDHIESAFEYDGDLPLSVTGSEKPLLAGDRFDYAGYELDGIEVSETFTSDQDQSLRLDLTRHFELADGELSVKFGAKASRRDKENDASFWALEDLDDAGVAEQDLLLSAYLGAEADYGLGDFGATTNLQSIRALVDQVGLAGYEDDVESTLGDFTMTEDIDAGYVMLTANLGELTLIGGARVEATRFSASGWRYDDAAGEFSPRAEDHEYTNTLPSLIARYDLDQDTVVRAAFTTSLVRPTFEQAAPGMLLEEDDGDVEAEFGNPTLEPLTANNFDLGIEHYMGRLGLLSAGLFYKDIDNFIYSTDIAGAVDFEDYAKAVTYVNGDSAELYGLELALVKQFDSLSYPWNGLLVSANATFTDAEASIQYFDDGEAFNRAIDFPSQSAQTGNLALGYQDETFNLRLSAAYKSSYLLEVGELDDPDYDVYEDDHLQLDLIAKVHVNKQLMLYFNALNLTNQAYYTYVNQPRFNAQYEEYGRSFQLGFSYSGF</sequence>
<dbReference type="InterPro" id="IPR010104">
    <property type="entry name" value="TonB_rcpt_bac"/>
</dbReference>
<evidence type="ECO:0000256" key="2">
    <source>
        <dbReference type="ARBA" id="ARBA00022448"/>
    </source>
</evidence>
<keyword evidence="6 8" id="KW-0472">Membrane</keyword>